<dbReference type="PIRSF" id="PIRSF009320">
    <property type="entry name" value="Nuc_binding_HP_1000"/>
    <property type="match status" value="1"/>
</dbReference>
<sequence>MRTILVANRKGGCGKTTVATNIAAALAARGHAVALADADRQKSALKWLSLRPKAAARIVGLNWCKDKNLGDTPTEIDTVVIDGPGALSTSHAETLIGEANEIVVPLLPSLFDTDSTDRFLAKIEKLKKVRKGKADILMVANRVRLRSQALARLEAHQAEAGRPLMARISDRAAYSHLASEGLTIFDSAGREFTPLRNQWQPLLLALEV</sequence>
<dbReference type="RefSeq" id="WP_107990041.1">
    <property type="nucleotide sequence ID" value="NZ_QAYG01000004.1"/>
</dbReference>
<dbReference type="EMBL" id="QAYG01000004">
    <property type="protein sequence ID" value="PTW60421.1"/>
    <property type="molecule type" value="Genomic_DNA"/>
</dbReference>
<dbReference type="Pfam" id="PF01656">
    <property type="entry name" value="CbiA"/>
    <property type="match status" value="1"/>
</dbReference>
<protein>
    <submittedName>
        <fullName evidence="2">Chromosome partitioning protein</fullName>
    </submittedName>
</protein>
<dbReference type="InterPro" id="IPR027417">
    <property type="entry name" value="P-loop_NTPase"/>
</dbReference>
<dbReference type="InterPro" id="IPR050678">
    <property type="entry name" value="DNA_Partitioning_ATPase"/>
</dbReference>
<name>A0A2T5V9L7_9HYPH</name>
<gene>
    <name evidence="2" type="ORF">C8N35_10444</name>
</gene>
<dbReference type="Gene3D" id="3.40.50.300">
    <property type="entry name" value="P-loop containing nucleotide triphosphate hydrolases"/>
    <property type="match status" value="1"/>
</dbReference>
<comment type="caution">
    <text evidence="2">The sequence shown here is derived from an EMBL/GenBank/DDBJ whole genome shotgun (WGS) entry which is preliminary data.</text>
</comment>
<evidence type="ECO:0000313" key="3">
    <source>
        <dbReference type="Proteomes" id="UP000244081"/>
    </source>
</evidence>
<dbReference type="OrthoDB" id="69313at2"/>
<dbReference type="CDD" id="cd02042">
    <property type="entry name" value="ParAB_family"/>
    <property type="match status" value="1"/>
</dbReference>
<reference evidence="2 3" key="1">
    <citation type="submission" date="2018-04" db="EMBL/GenBank/DDBJ databases">
        <title>Genomic Encyclopedia of Archaeal and Bacterial Type Strains, Phase II (KMG-II): from individual species to whole genera.</title>
        <authorList>
            <person name="Goeker M."/>
        </authorList>
    </citation>
    <scope>NUCLEOTIDE SEQUENCE [LARGE SCALE GENOMIC DNA]</scope>
    <source>
        <strain evidence="2 3">DSM 23382</strain>
    </source>
</reference>
<dbReference type="PANTHER" id="PTHR13696:SF96">
    <property type="entry name" value="COBQ_COBB_MIND_PARA NUCLEOTIDE BINDING DOMAIN-CONTAINING PROTEIN"/>
    <property type="match status" value="1"/>
</dbReference>
<accession>A0A2T5V9L7</accession>
<dbReference type="AlphaFoldDB" id="A0A2T5V9L7"/>
<evidence type="ECO:0000259" key="1">
    <source>
        <dbReference type="Pfam" id="PF01656"/>
    </source>
</evidence>
<proteinExistence type="predicted"/>
<dbReference type="SUPFAM" id="SSF52540">
    <property type="entry name" value="P-loop containing nucleoside triphosphate hydrolases"/>
    <property type="match status" value="1"/>
</dbReference>
<dbReference type="PANTHER" id="PTHR13696">
    <property type="entry name" value="P-LOOP CONTAINING NUCLEOSIDE TRIPHOSPHATE HYDROLASE"/>
    <property type="match status" value="1"/>
</dbReference>
<feature type="domain" description="CobQ/CobB/MinD/ParA nucleotide binding" evidence="1">
    <location>
        <begin position="4"/>
        <end position="184"/>
    </location>
</feature>
<keyword evidence="3" id="KW-1185">Reference proteome</keyword>
<dbReference type="InterPro" id="IPR002586">
    <property type="entry name" value="CobQ/CobB/MinD/ParA_Nub-bd_dom"/>
</dbReference>
<dbReference type="Proteomes" id="UP000244081">
    <property type="component" value="Unassembled WGS sequence"/>
</dbReference>
<organism evidence="2 3">
    <name type="scientific">Breoghania corrubedonensis</name>
    <dbReference type="NCBI Taxonomy" id="665038"/>
    <lineage>
        <taxon>Bacteria</taxon>
        <taxon>Pseudomonadati</taxon>
        <taxon>Pseudomonadota</taxon>
        <taxon>Alphaproteobacteria</taxon>
        <taxon>Hyphomicrobiales</taxon>
        <taxon>Stappiaceae</taxon>
        <taxon>Breoghania</taxon>
    </lineage>
</organism>
<evidence type="ECO:0000313" key="2">
    <source>
        <dbReference type="EMBL" id="PTW60421.1"/>
    </source>
</evidence>